<reference evidence="1" key="1">
    <citation type="submission" date="2018-04" db="EMBL/GenBank/DDBJ databases">
        <title>WGS assembly of Panicum hallii.</title>
        <authorList>
            <person name="Lovell J."/>
            <person name="Jenkins J."/>
            <person name="Lowry D."/>
            <person name="Mamidi S."/>
            <person name="Sreedasyam A."/>
            <person name="Weng X."/>
            <person name="Barry K."/>
            <person name="Bonette J."/>
            <person name="Campitelli B."/>
            <person name="Daum C."/>
            <person name="Gordon S."/>
            <person name="Gould B."/>
            <person name="Lipzen A."/>
            <person name="Macqueen A."/>
            <person name="Palacio-Mejia J."/>
            <person name="Plott C."/>
            <person name="Shakirov E."/>
            <person name="Shu S."/>
            <person name="Yoshinaga Y."/>
            <person name="Zane M."/>
            <person name="Rokhsar D."/>
            <person name="Grimwood J."/>
            <person name="Schmutz J."/>
            <person name="Juenger T."/>
        </authorList>
    </citation>
    <scope>NUCLEOTIDE SEQUENCE [LARGE SCALE GENOMIC DNA]</scope>
    <source>
        <strain evidence="1">FIL2</strain>
    </source>
</reference>
<dbReference type="EMBL" id="CM008046">
    <property type="protein sequence ID" value="PVH65473.1"/>
    <property type="molecule type" value="Genomic_DNA"/>
</dbReference>
<accession>A0A2T8KTF8</accession>
<dbReference type="Proteomes" id="UP000243499">
    <property type="component" value="Chromosome 1"/>
</dbReference>
<proteinExistence type="predicted"/>
<name>A0A2T8KTF8_9POAL</name>
<sequence>MWRMLCDSIATASSTSNSTLSELLRAIIFFSSLPDVIETLAAAAADESNKMEIDLGAALLSPDLTSRLL</sequence>
<dbReference type="AlphaFoldDB" id="A0A2T8KTF8"/>
<evidence type="ECO:0000313" key="1">
    <source>
        <dbReference type="EMBL" id="PVH65473.1"/>
    </source>
</evidence>
<protein>
    <submittedName>
        <fullName evidence="1">Uncharacterized protein</fullName>
    </submittedName>
</protein>
<organism evidence="1">
    <name type="scientific">Panicum hallii</name>
    <dbReference type="NCBI Taxonomy" id="206008"/>
    <lineage>
        <taxon>Eukaryota</taxon>
        <taxon>Viridiplantae</taxon>
        <taxon>Streptophyta</taxon>
        <taxon>Embryophyta</taxon>
        <taxon>Tracheophyta</taxon>
        <taxon>Spermatophyta</taxon>
        <taxon>Magnoliopsida</taxon>
        <taxon>Liliopsida</taxon>
        <taxon>Poales</taxon>
        <taxon>Poaceae</taxon>
        <taxon>PACMAD clade</taxon>
        <taxon>Panicoideae</taxon>
        <taxon>Panicodae</taxon>
        <taxon>Paniceae</taxon>
        <taxon>Panicinae</taxon>
        <taxon>Panicum</taxon>
        <taxon>Panicum sect. Panicum</taxon>
    </lineage>
</organism>
<gene>
    <name evidence="1" type="ORF">PAHAL_1G001300</name>
</gene>
<dbReference type="Gramene" id="PVH65473">
    <property type="protein sequence ID" value="PVH65473"/>
    <property type="gene ID" value="PAHAL_1G001300"/>
</dbReference>